<comment type="caution">
    <text evidence="1">The sequence shown here is derived from an EMBL/GenBank/DDBJ whole genome shotgun (WGS) entry which is preliminary data.</text>
</comment>
<dbReference type="AlphaFoldDB" id="A0A8S9UX74"/>
<keyword evidence="1" id="KW-0548">Nucleotidyltransferase</keyword>
<dbReference type="EMBL" id="JAACNO010000773">
    <property type="protein sequence ID" value="KAF4144973.1"/>
    <property type="molecule type" value="Genomic_DNA"/>
</dbReference>
<gene>
    <name evidence="1" type="ORF">GN958_ATG05834</name>
</gene>
<feature type="non-terminal residue" evidence="1">
    <location>
        <position position="1"/>
    </location>
</feature>
<dbReference type="Proteomes" id="UP000704712">
    <property type="component" value="Unassembled WGS sequence"/>
</dbReference>
<evidence type="ECO:0000313" key="1">
    <source>
        <dbReference type="EMBL" id="KAF4144973.1"/>
    </source>
</evidence>
<protein>
    <submittedName>
        <fullName evidence="1">Reverse transcriptase (RNA-dependent DNA polymerase)</fullName>
    </submittedName>
</protein>
<reference evidence="1" key="1">
    <citation type="submission" date="2020-03" db="EMBL/GenBank/DDBJ databases">
        <title>Hybrid Assembly of Korean Phytophthora infestans isolates.</title>
        <authorList>
            <person name="Prokchorchik M."/>
            <person name="Lee Y."/>
            <person name="Seo J."/>
            <person name="Cho J.-H."/>
            <person name="Park Y.-E."/>
            <person name="Jang D.-C."/>
            <person name="Im J.-S."/>
            <person name="Choi J.-G."/>
            <person name="Park H.-J."/>
            <person name="Lee G.-B."/>
            <person name="Lee Y.-G."/>
            <person name="Hong S.-Y."/>
            <person name="Cho K."/>
            <person name="Sohn K.H."/>
        </authorList>
    </citation>
    <scope>NUCLEOTIDE SEQUENCE</scope>
    <source>
        <strain evidence="1">KR_2_A2</strain>
    </source>
</reference>
<proteinExistence type="predicted"/>
<keyword evidence="1" id="KW-0808">Transferase</keyword>
<sequence length="115" mass="13232">IYVAPVVRESANTFKNPQNYREGMKDLQWKQQFCETIEALEQNNTRELVKRPRGAKRPHTKCILKLNETTHGSKRYKARSVVRGDQQEYGVSYALTFSAVLELTSGKVTLVMSRI</sequence>
<evidence type="ECO:0000313" key="2">
    <source>
        <dbReference type="Proteomes" id="UP000704712"/>
    </source>
</evidence>
<organism evidence="1 2">
    <name type="scientific">Phytophthora infestans</name>
    <name type="common">Potato late blight agent</name>
    <name type="synonym">Botrytis infestans</name>
    <dbReference type="NCBI Taxonomy" id="4787"/>
    <lineage>
        <taxon>Eukaryota</taxon>
        <taxon>Sar</taxon>
        <taxon>Stramenopiles</taxon>
        <taxon>Oomycota</taxon>
        <taxon>Peronosporomycetes</taxon>
        <taxon>Peronosporales</taxon>
        <taxon>Peronosporaceae</taxon>
        <taxon>Phytophthora</taxon>
    </lineage>
</organism>
<accession>A0A8S9UX74</accession>
<keyword evidence="1" id="KW-0695">RNA-directed DNA polymerase</keyword>
<name>A0A8S9UX74_PHYIN</name>
<dbReference type="GO" id="GO:0003964">
    <property type="term" value="F:RNA-directed DNA polymerase activity"/>
    <property type="evidence" value="ECO:0007669"/>
    <property type="project" value="UniProtKB-KW"/>
</dbReference>